<keyword evidence="5 14" id="KW-1003">Cell membrane</keyword>
<reference evidence="18" key="1">
    <citation type="submission" date="2025-08" db="UniProtKB">
        <authorList>
            <consortium name="Ensembl"/>
        </authorList>
    </citation>
    <scope>IDENTIFICATION</scope>
</reference>
<accession>A0A8D0HTR4</accession>
<evidence type="ECO:0000256" key="11">
    <source>
        <dbReference type="ARBA" id="ARBA00023288"/>
    </source>
</evidence>
<dbReference type="InterPro" id="IPR012341">
    <property type="entry name" value="6hp_glycosidase-like_sf"/>
</dbReference>
<organism evidence="18 19">
    <name type="scientific">Sphenodon punctatus</name>
    <name type="common">Tuatara</name>
    <name type="synonym">Hatteria punctata</name>
    <dbReference type="NCBI Taxonomy" id="8508"/>
    <lineage>
        <taxon>Eukaryota</taxon>
        <taxon>Metazoa</taxon>
        <taxon>Chordata</taxon>
        <taxon>Craniata</taxon>
        <taxon>Vertebrata</taxon>
        <taxon>Euteleostomi</taxon>
        <taxon>Lepidosauria</taxon>
        <taxon>Sphenodontia</taxon>
        <taxon>Sphenodontidae</taxon>
        <taxon>Sphenodon</taxon>
    </lineage>
</organism>
<dbReference type="PANTHER" id="PTHR10749">
    <property type="entry name" value="PHOSPHORYLASE B KINASE REGULATORY SUBUNIT"/>
    <property type="match status" value="1"/>
</dbReference>
<dbReference type="GO" id="GO:0005516">
    <property type="term" value="F:calmodulin binding"/>
    <property type="evidence" value="ECO:0007669"/>
    <property type="project" value="UniProtKB-KW"/>
</dbReference>
<feature type="region of interest" description="Disordered" evidence="15">
    <location>
        <begin position="946"/>
        <end position="966"/>
    </location>
</feature>
<proteinExistence type="inferred from homology"/>
<dbReference type="GO" id="GO:0005977">
    <property type="term" value="P:glycogen metabolic process"/>
    <property type="evidence" value="ECO:0007669"/>
    <property type="project" value="UniProtKB-UniPathway"/>
</dbReference>
<dbReference type="GeneTree" id="ENSGT00950000183118"/>
<protein>
    <recommendedName>
        <fullName evidence="14">Phosphorylase b kinase regulatory subunit</fullName>
    </recommendedName>
</protein>
<evidence type="ECO:0000256" key="12">
    <source>
        <dbReference type="ARBA" id="ARBA00023289"/>
    </source>
</evidence>
<evidence type="ECO:0000259" key="16">
    <source>
        <dbReference type="Pfam" id="PF00723"/>
    </source>
</evidence>
<reference evidence="18" key="2">
    <citation type="submission" date="2025-09" db="UniProtKB">
        <authorList>
            <consortium name="Ensembl"/>
        </authorList>
    </citation>
    <scope>IDENTIFICATION</scope>
</reference>
<dbReference type="PANTHER" id="PTHR10749:SF5">
    <property type="entry name" value="PHOSPHORYLASE B KINASE REGULATORY SUBUNIT ALPHA, LIVER ISOFORM"/>
    <property type="match status" value="1"/>
</dbReference>
<feature type="lipid moiety-binding region" description="S-farnesyl cysteine" evidence="13">
    <location>
        <position position="1142"/>
    </location>
</feature>
<sequence>MRSRSNSGVRLDGYARLVQQTILSHQNPVTGLLSASTEQKDAWVRDNIYSILAVWGLGMAYRKNADRDEDKAKAYELEQNVVKLMRGLLQCMMRQVDKVEQFKHTQSTKDSLHAKYNSATCGTVVGDDQWGHLQVDATSLYLLFLAQMTASGLRIVFTLDEVTFIQNLVFYIEAAYKVADYGMWERGDKTNQGIPELNASSIGMAKAALEAIDELDLFGARGGHMSVIHVLPDEVEHCQSILYSMLPRASTSKEIDAGLLSIISYPAFAVEDMNLVNATKNEILTKLQGRYGCCRFLRDGYKTPKEDPNRLHYDPAELKLFENIECEWPVFWTYFLIDGVFNGDRIQVQEYREALEGIIIRKKNGILLMPELYAVPPDKVDEESETPHSVDRVPVGKLPHLWGQSLYVLGSLLAEGFLATGEIDPLNRRFSTAFKPDVVVQVTVLAESNEIKQLLRRHGINVQSIADLHPIRVQPARILSSLYTKLGRNKNMKLSGRPYRHIGVLGTSKLYVIRNQIFTFTPQFTDQHHFYLALDNRMIVEMLRTELAYLTSCWRMTGRPTLAFPITNTMLSKLTKTCDFSFFLDQYINSMLQSTALKCYLPPTSKAADPPHVFSAAHSTREILSIMAKAKGLDIPSVSMSLPTNVLNSHRKSLNLVDSPCLLKLKVNVLHLPKDDHGDLDCEKLAEQLKECPTLHDQADLLYILYIIKGPDWDTELYGQYGVTVHCLLSELYSKAGLYQEWGLIRYISGILKKRVEVLAEACTDLLSHQKQLTVGLPPEPREKTITAPLSPDELTKLIYEASGQDISIAVLTQEIMVYLAMYVRSQPSLFAEMLRLRIGLIIQVMATELARSLNFSGEEASESLMNLSPFDMKNLLHHILSGKEFGVERSVRPLDSCTSSPAISIHEVCHTGATKTERSGITRLKSEMKQVSTLFSLSFSRGKELCSSPSSPTSTSSPTGSAGHYISWGDRQGQWLRRRRLDGAINRVPVGFYQKVWKILQKCHGLSIDGYVLPSSTTREMTPCEIKFAVHVESVLNHVPQPEYRQLLVEAILVLTLLSDIEVNSIGGIIHVDRIVHMANDLFLQEQKSLGANDVILEQDLATGICQFFYDSAPSGAYGTMTYLTKAVASYLQEILPCTGCLMQ</sequence>
<comment type="similarity">
    <text evidence="4 14">Belongs to the phosphorylase b kinase regulatory chain family.</text>
</comment>
<evidence type="ECO:0000256" key="13">
    <source>
        <dbReference type="PIRSR" id="PIRSR608734-50"/>
    </source>
</evidence>
<dbReference type="GO" id="GO:0005964">
    <property type="term" value="C:phosphorylase kinase complex"/>
    <property type="evidence" value="ECO:0007669"/>
    <property type="project" value="TreeGrafter"/>
</dbReference>
<dbReference type="InterPro" id="IPR008928">
    <property type="entry name" value="6-hairpin_glycosidase_sf"/>
</dbReference>
<feature type="domain" description="Phosphorylase b kinase regulatory subunit alpha/beta C-terminal" evidence="17">
    <location>
        <begin position="972"/>
        <end position="1117"/>
    </location>
</feature>
<keyword evidence="6" id="KW-0597">Phosphoprotein</keyword>
<keyword evidence="19" id="KW-1185">Reference proteome</keyword>
<keyword evidence="10 14" id="KW-0119">Carbohydrate metabolism</keyword>
<evidence type="ECO:0000313" key="19">
    <source>
        <dbReference type="Proteomes" id="UP000694392"/>
    </source>
</evidence>
<evidence type="ECO:0000256" key="9">
    <source>
        <dbReference type="ARBA" id="ARBA00023136"/>
    </source>
</evidence>
<dbReference type="SUPFAM" id="SSF48208">
    <property type="entry name" value="Six-hairpin glycosidases"/>
    <property type="match status" value="1"/>
</dbReference>
<dbReference type="AlphaFoldDB" id="A0A8D0HTR4"/>
<gene>
    <name evidence="18" type="primary">PHKA2</name>
</gene>
<evidence type="ECO:0000256" key="2">
    <source>
        <dbReference type="ARBA" id="ARBA00004342"/>
    </source>
</evidence>
<keyword evidence="9 14" id="KW-0472">Membrane</keyword>
<comment type="pathway">
    <text evidence="3 14">Glycan biosynthesis; glycogen metabolism.</text>
</comment>
<evidence type="ECO:0000256" key="10">
    <source>
        <dbReference type="ARBA" id="ARBA00023277"/>
    </source>
</evidence>
<evidence type="ECO:0000259" key="17">
    <source>
        <dbReference type="Pfam" id="PF19292"/>
    </source>
</evidence>
<dbReference type="InterPro" id="IPR011613">
    <property type="entry name" value="GH15-like"/>
</dbReference>
<evidence type="ECO:0000256" key="7">
    <source>
        <dbReference type="ARBA" id="ARBA00022600"/>
    </source>
</evidence>
<keyword evidence="7 14" id="KW-0321">Glycogen metabolism</keyword>
<evidence type="ECO:0000256" key="4">
    <source>
        <dbReference type="ARBA" id="ARBA00007128"/>
    </source>
</evidence>
<dbReference type="InterPro" id="IPR045583">
    <property type="entry name" value="KPBA/B_C"/>
</dbReference>
<comment type="function">
    <text evidence="1">Phosphorylase b kinase catalyzes the phosphorylation of serine in certain substrates, including troponin I. The alpha chain may bind calmodulin.</text>
</comment>
<feature type="compositionally biased region" description="Low complexity" evidence="15">
    <location>
        <begin position="948"/>
        <end position="960"/>
    </location>
</feature>
<feature type="domain" description="GH15-like" evidence="16">
    <location>
        <begin position="8"/>
        <end position="840"/>
    </location>
</feature>
<keyword evidence="8 14" id="KW-0112">Calmodulin-binding</keyword>
<dbReference type="FunFam" id="1.50.10.10:FF:000004">
    <property type="entry name" value="Phosphorylase b kinase regulatory subunit"/>
    <property type="match status" value="1"/>
</dbReference>
<evidence type="ECO:0000256" key="5">
    <source>
        <dbReference type="ARBA" id="ARBA00022475"/>
    </source>
</evidence>
<name>A0A8D0HTR4_SPHPU</name>
<keyword evidence="12 13" id="KW-0636">Prenylation</keyword>
<keyword evidence="11 13" id="KW-0449">Lipoprotein</keyword>
<evidence type="ECO:0000256" key="14">
    <source>
        <dbReference type="RuleBase" id="RU364123"/>
    </source>
</evidence>
<dbReference type="Ensembl" id="ENSSPUT00000025499.1">
    <property type="protein sequence ID" value="ENSSPUP00000023901.1"/>
    <property type="gene ID" value="ENSSPUG00000018218.1"/>
</dbReference>
<comment type="PTM">
    <text evidence="13">Although the final Cys may be farnesylated, the terminal tripeptide is probably not removed, and the C-terminus is not methylated.</text>
</comment>
<evidence type="ECO:0000256" key="15">
    <source>
        <dbReference type="SAM" id="MobiDB-lite"/>
    </source>
</evidence>
<dbReference type="Gene3D" id="1.50.10.10">
    <property type="match status" value="1"/>
</dbReference>
<evidence type="ECO:0000256" key="6">
    <source>
        <dbReference type="ARBA" id="ARBA00022553"/>
    </source>
</evidence>
<dbReference type="InterPro" id="IPR008734">
    <property type="entry name" value="PHK_A/B_su"/>
</dbReference>
<dbReference type="GO" id="GO:0005886">
    <property type="term" value="C:plasma membrane"/>
    <property type="evidence" value="ECO:0007669"/>
    <property type="project" value="UniProtKB-SubCell"/>
</dbReference>
<dbReference type="Proteomes" id="UP000694392">
    <property type="component" value="Unplaced"/>
</dbReference>
<evidence type="ECO:0000256" key="3">
    <source>
        <dbReference type="ARBA" id="ARBA00005131"/>
    </source>
</evidence>
<dbReference type="Pfam" id="PF00723">
    <property type="entry name" value="Glyco_hydro_15"/>
    <property type="match status" value="1"/>
</dbReference>
<dbReference type="UniPathway" id="UPA00163"/>
<dbReference type="Pfam" id="PF19292">
    <property type="entry name" value="KPBB_C"/>
    <property type="match status" value="1"/>
</dbReference>
<evidence type="ECO:0000256" key="1">
    <source>
        <dbReference type="ARBA" id="ARBA00002837"/>
    </source>
</evidence>
<evidence type="ECO:0000256" key="8">
    <source>
        <dbReference type="ARBA" id="ARBA00022860"/>
    </source>
</evidence>
<comment type="subcellular location">
    <subcellularLocation>
        <location evidence="2 14">Cell membrane</location>
        <topology evidence="2 14">Lipid-anchor</topology>
        <orientation evidence="2 14">Cytoplasmic side</orientation>
    </subcellularLocation>
</comment>
<evidence type="ECO:0000313" key="18">
    <source>
        <dbReference type="Ensembl" id="ENSSPUP00000023901.1"/>
    </source>
</evidence>